<dbReference type="Proteomes" id="UP001458880">
    <property type="component" value="Unassembled WGS sequence"/>
</dbReference>
<dbReference type="EMBL" id="JASPKY010000155">
    <property type="protein sequence ID" value="KAK9729964.1"/>
    <property type="molecule type" value="Genomic_DNA"/>
</dbReference>
<evidence type="ECO:0000313" key="2">
    <source>
        <dbReference type="Proteomes" id="UP001458880"/>
    </source>
</evidence>
<keyword evidence="2" id="KW-1185">Reference proteome</keyword>
<sequence>MDVFAGGGLWEDAKTPRSRVFIVYVKEEENTLSSDVEDAEKVHFSQGGFKAGKSTTSVLLEIEGKTFTIKKM</sequence>
<dbReference type="AlphaFoldDB" id="A0AAW1L545"/>
<reference evidence="1 2" key="1">
    <citation type="journal article" date="2024" name="BMC Genomics">
        <title>De novo assembly and annotation of Popillia japonica's genome with initial clues to its potential as an invasive pest.</title>
        <authorList>
            <person name="Cucini C."/>
            <person name="Boschi S."/>
            <person name="Funari R."/>
            <person name="Cardaioli E."/>
            <person name="Iannotti N."/>
            <person name="Marturano G."/>
            <person name="Paoli F."/>
            <person name="Bruttini M."/>
            <person name="Carapelli A."/>
            <person name="Frati F."/>
            <person name="Nardi F."/>
        </authorList>
    </citation>
    <scope>NUCLEOTIDE SEQUENCE [LARGE SCALE GENOMIC DNA]</scope>
    <source>
        <strain evidence="1">DMR45628</strain>
    </source>
</reference>
<proteinExistence type="predicted"/>
<comment type="caution">
    <text evidence="1">The sequence shown here is derived from an EMBL/GenBank/DDBJ whole genome shotgun (WGS) entry which is preliminary data.</text>
</comment>
<evidence type="ECO:0000313" key="1">
    <source>
        <dbReference type="EMBL" id="KAK9729964.1"/>
    </source>
</evidence>
<gene>
    <name evidence="1" type="ORF">QE152_g15590</name>
</gene>
<accession>A0AAW1L545</accession>
<organism evidence="1 2">
    <name type="scientific">Popillia japonica</name>
    <name type="common">Japanese beetle</name>
    <dbReference type="NCBI Taxonomy" id="7064"/>
    <lineage>
        <taxon>Eukaryota</taxon>
        <taxon>Metazoa</taxon>
        <taxon>Ecdysozoa</taxon>
        <taxon>Arthropoda</taxon>
        <taxon>Hexapoda</taxon>
        <taxon>Insecta</taxon>
        <taxon>Pterygota</taxon>
        <taxon>Neoptera</taxon>
        <taxon>Endopterygota</taxon>
        <taxon>Coleoptera</taxon>
        <taxon>Polyphaga</taxon>
        <taxon>Scarabaeiformia</taxon>
        <taxon>Scarabaeidae</taxon>
        <taxon>Rutelinae</taxon>
        <taxon>Popillia</taxon>
    </lineage>
</organism>
<protein>
    <submittedName>
        <fullName evidence="1">Uncharacterized protein</fullName>
    </submittedName>
</protein>
<name>A0AAW1L545_POPJA</name>